<feature type="chain" id="PRO_5020855413" evidence="1">
    <location>
        <begin position="19"/>
        <end position="34"/>
    </location>
</feature>
<name>A0A4U6U2T2_SETVI</name>
<dbReference type="Gramene" id="TKW09841">
    <property type="protein sequence ID" value="TKW09841"/>
    <property type="gene ID" value="SEVIR_6G127554v2"/>
</dbReference>
<keyword evidence="3" id="KW-1185">Reference proteome</keyword>
<organism evidence="2 3">
    <name type="scientific">Setaria viridis</name>
    <name type="common">Green bristlegrass</name>
    <name type="synonym">Setaria italica subsp. viridis</name>
    <dbReference type="NCBI Taxonomy" id="4556"/>
    <lineage>
        <taxon>Eukaryota</taxon>
        <taxon>Viridiplantae</taxon>
        <taxon>Streptophyta</taxon>
        <taxon>Embryophyta</taxon>
        <taxon>Tracheophyta</taxon>
        <taxon>Spermatophyta</taxon>
        <taxon>Magnoliopsida</taxon>
        <taxon>Liliopsida</taxon>
        <taxon>Poales</taxon>
        <taxon>Poaceae</taxon>
        <taxon>PACMAD clade</taxon>
        <taxon>Panicoideae</taxon>
        <taxon>Panicodae</taxon>
        <taxon>Paniceae</taxon>
        <taxon>Cenchrinae</taxon>
        <taxon>Setaria</taxon>
    </lineage>
</organism>
<feature type="signal peptide" evidence="1">
    <location>
        <begin position="1"/>
        <end position="18"/>
    </location>
</feature>
<dbReference type="Proteomes" id="UP000298652">
    <property type="component" value="Chromosome 6"/>
</dbReference>
<evidence type="ECO:0000313" key="2">
    <source>
        <dbReference type="EMBL" id="TKW09841.1"/>
    </source>
</evidence>
<protein>
    <submittedName>
        <fullName evidence="2">Uncharacterized protein</fullName>
    </submittedName>
</protein>
<evidence type="ECO:0000313" key="3">
    <source>
        <dbReference type="Proteomes" id="UP000298652"/>
    </source>
</evidence>
<evidence type="ECO:0000256" key="1">
    <source>
        <dbReference type="SAM" id="SignalP"/>
    </source>
</evidence>
<gene>
    <name evidence="2" type="ORF">SEVIR_6G127554v2</name>
</gene>
<keyword evidence="1" id="KW-0732">Signal</keyword>
<sequence length="34" mass="3737">MFTLSILLNMELMVCSSAFSTTPPGSHTYYLPSP</sequence>
<dbReference type="AlphaFoldDB" id="A0A4U6U2T2"/>
<proteinExistence type="predicted"/>
<reference evidence="2" key="1">
    <citation type="submission" date="2019-03" db="EMBL/GenBank/DDBJ databases">
        <title>WGS assembly of Setaria viridis.</title>
        <authorList>
            <person name="Huang P."/>
            <person name="Jenkins J."/>
            <person name="Grimwood J."/>
            <person name="Barry K."/>
            <person name="Healey A."/>
            <person name="Mamidi S."/>
            <person name="Sreedasyam A."/>
            <person name="Shu S."/>
            <person name="Feldman M."/>
            <person name="Wu J."/>
            <person name="Yu Y."/>
            <person name="Chen C."/>
            <person name="Johnson J."/>
            <person name="Rokhsar D."/>
            <person name="Baxter I."/>
            <person name="Schmutz J."/>
            <person name="Brutnell T."/>
            <person name="Kellogg E."/>
        </authorList>
    </citation>
    <scope>NUCLEOTIDE SEQUENCE [LARGE SCALE GENOMIC DNA]</scope>
</reference>
<dbReference type="EMBL" id="CM016557">
    <property type="protein sequence ID" value="TKW09841.1"/>
    <property type="molecule type" value="Genomic_DNA"/>
</dbReference>
<accession>A0A4U6U2T2</accession>